<evidence type="ECO:0000256" key="2">
    <source>
        <dbReference type="ARBA" id="ARBA00022898"/>
    </source>
</evidence>
<dbReference type="EMBL" id="BART01022233">
    <property type="protein sequence ID" value="GAG93863.1"/>
    <property type="molecule type" value="Genomic_DNA"/>
</dbReference>
<dbReference type="GO" id="GO:0030170">
    <property type="term" value="F:pyridoxal phosphate binding"/>
    <property type="evidence" value="ECO:0007669"/>
    <property type="project" value="InterPro"/>
</dbReference>
<sequence length="70" mass="7459">ARRFVEAMELFLLAESLGGVESLIEIPAVMTHASTADSTLSVDPALIRLSIGLEAAEDLINDLDRGFSKA</sequence>
<evidence type="ECO:0008006" key="4">
    <source>
        <dbReference type="Google" id="ProtNLM"/>
    </source>
</evidence>
<feature type="non-terminal residue" evidence="3">
    <location>
        <position position="1"/>
    </location>
</feature>
<dbReference type="PANTHER" id="PTHR11808:SF35">
    <property type="entry name" value="CYSTATHIONINE GAMMA-SYNTHASE (AFU_ORTHOLOGUE AFUA_7G01590)"/>
    <property type="match status" value="1"/>
</dbReference>
<protein>
    <recommendedName>
        <fullName evidence="4">Cystathionine gamma-synthase</fullName>
    </recommendedName>
</protein>
<dbReference type="InterPro" id="IPR000277">
    <property type="entry name" value="Cys/Met-Metab_PyrdxlP-dep_enz"/>
</dbReference>
<dbReference type="GO" id="GO:0016846">
    <property type="term" value="F:carbon-sulfur lyase activity"/>
    <property type="evidence" value="ECO:0007669"/>
    <property type="project" value="TreeGrafter"/>
</dbReference>
<dbReference type="Pfam" id="PF01053">
    <property type="entry name" value="Cys_Met_Meta_PP"/>
    <property type="match status" value="1"/>
</dbReference>
<dbReference type="InterPro" id="IPR015422">
    <property type="entry name" value="PyrdxlP-dep_Trfase_small"/>
</dbReference>
<dbReference type="AlphaFoldDB" id="X1CC62"/>
<gene>
    <name evidence="3" type="ORF">S01H4_40760</name>
</gene>
<dbReference type="InterPro" id="IPR015424">
    <property type="entry name" value="PyrdxlP-dep_Trfase"/>
</dbReference>
<comment type="cofactor">
    <cofactor evidence="1">
        <name>pyridoxal 5'-phosphate</name>
        <dbReference type="ChEBI" id="CHEBI:597326"/>
    </cofactor>
</comment>
<name>X1CC62_9ZZZZ</name>
<evidence type="ECO:0000313" key="3">
    <source>
        <dbReference type="EMBL" id="GAG93863.1"/>
    </source>
</evidence>
<proteinExistence type="predicted"/>
<reference evidence="3" key="1">
    <citation type="journal article" date="2014" name="Front. Microbiol.">
        <title>High frequency of phylogenetically diverse reductive dehalogenase-homologous genes in deep subseafloor sedimentary metagenomes.</title>
        <authorList>
            <person name="Kawai M."/>
            <person name="Futagami T."/>
            <person name="Toyoda A."/>
            <person name="Takaki Y."/>
            <person name="Nishi S."/>
            <person name="Hori S."/>
            <person name="Arai W."/>
            <person name="Tsubouchi T."/>
            <person name="Morono Y."/>
            <person name="Uchiyama I."/>
            <person name="Ito T."/>
            <person name="Fujiyama A."/>
            <person name="Inagaki F."/>
            <person name="Takami H."/>
        </authorList>
    </citation>
    <scope>NUCLEOTIDE SEQUENCE</scope>
    <source>
        <strain evidence="3">Expedition CK06-06</strain>
    </source>
</reference>
<dbReference type="SUPFAM" id="SSF53383">
    <property type="entry name" value="PLP-dependent transferases"/>
    <property type="match status" value="1"/>
</dbReference>
<comment type="caution">
    <text evidence="3">The sequence shown here is derived from an EMBL/GenBank/DDBJ whole genome shotgun (WGS) entry which is preliminary data.</text>
</comment>
<keyword evidence="2" id="KW-0663">Pyridoxal phosphate</keyword>
<dbReference type="PANTHER" id="PTHR11808">
    <property type="entry name" value="TRANS-SULFURATION ENZYME FAMILY MEMBER"/>
    <property type="match status" value="1"/>
</dbReference>
<evidence type="ECO:0000256" key="1">
    <source>
        <dbReference type="ARBA" id="ARBA00001933"/>
    </source>
</evidence>
<dbReference type="GO" id="GO:0005737">
    <property type="term" value="C:cytoplasm"/>
    <property type="evidence" value="ECO:0007669"/>
    <property type="project" value="TreeGrafter"/>
</dbReference>
<accession>X1CC62</accession>
<dbReference type="Gene3D" id="3.90.1150.10">
    <property type="entry name" value="Aspartate Aminotransferase, domain 1"/>
    <property type="match status" value="1"/>
</dbReference>
<organism evidence="3">
    <name type="scientific">marine sediment metagenome</name>
    <dbReference type="NCBI Taxonomy" id="412755"/>
    <lineage>
        <taxon>unclassified sequences</taxon>
        <taxon>metagenomes</taxon>
        <taxon>ecological metagenomes</taxon>
    </lineage>
</organism>
<dbReference type="GO" id="GO:0019346">
    <property type="term" value="P:transsulfuration"/>
    <property type="evidence" value="ECO:0007669"/>
    <property type="project" value="InterPro"/>
</dbReference>